<name>A0ACC1QR56_9HYPO</name>
<comment type="caution">
    <text evidence="1">The sequence shown here is derived from an EMBL/GenBank/DDBJ whole genome shotgun (WGS) entry which is preliminary data.</text>
</comment>
<dbReference type="Proteomes" id="UP001148737">
    <property type="component" value="Unassembled WGS sequence"/>
</dbReference>
<proteinExistence type="predicted"/>
<protein>
    <submittedName>
        <fullName evidence="1">Uncharacterized protein</fullName>
    </submittedName>
</protein>
<gene>
    <name evidence="1" type="ORF">NLG97_g5908</name>
</gene>
<reference evidence="1" key="1">
    <citation type="submission" date="2022-07" db="EMBL/GenBank/DDBJ databases">
        <title>Genome Sequence of Lecanicillium saksenae.</title>
        <authorList>
            <person name="Buettner E."/>
        </authorList>
    </citation>
    <scope>NUCLEOTIDE SEQUENCE</scope>
    <source>
        <strain evidence="1">VT-O1</strain>
    </source>
</reference>
<evidence type="ECO:0000313" key="1">
    <source>
        <dbReference type="EMBL" id="KAJ3489857.1"/>
    </source>
</evidence>
<keyword evidence="2" id="KW-1185">Reference proteome</keyword>
<organism evidence="1 2">
    <name type="scientific">Lecanicillium saksenae</name>
    <dbReference type="NCBI Taxonomy" id="468837"/>
    <lineage>
        <taxon>Eukaryota</taxon>
        <taxon>Fungi</taxon>
        <taxon>Dikarya</taxon>
        <taxon>Ascomycota</taxon>
        <taxon>Pezizomycotina</taxon>
        <taxon>Sordariomycetes</taxon>
        <taxon>Hypocreomycetidae</taxon>
        <taxon>Hypocreales</taxon>
        <taxon>Cordycipitaceae</taxon>
        <taxon>Lecanicillium</taxon>
    </lineage>
</organism>
<dbReference type="EMBL" id="JANAKD010000715">
    <property type="protein sequence ID" value="KAJ3489857.1"/>
    <property type="molecule type" value="Genomic_DNA"/>
</dbReference>
<evidence type="ECO:0000313" key="2">
    <source>
        <dbReference type="Proteomes" id="UP001148737"/>
    </source>
</evidence>
<accession>A0ACC1QR56</accession>
<sequence length="328" mass="36447">MMPFSNVSFPDIIGRDDRGCEDDALKHWKPMRQALGEIEAASGSCSDDPDEFSCGTMEKDPRFIDKIVRNGRELHRLRDSEWCTVDEMSSVAITAHYHEVIATNNNSFIYAPIRNPERVLFIGVGDGMAAIDVAERFPMASVWGIDTADNFIMELPPNCSLQMDVFEPYLTFASDFFDYVHINNVNYRVEDLATLYSEARRVLKPGGCVEHSETVVTVGTAAWNEFSSMRAKAAAITRKQAIGYWHSTAHLERAEFQNVGWARTAIPATAFSCDIEGRVLPALEPLRLSASYLNLLVDAMAADVMAHGAAQFATRGIVYGYKASQVNP</sequence>